<protein>
    <submittedName>
        <fullName evidence="2">Uncharacterized protein</fullName>
    </submittedName>
</protein>
<dbReference type="AlphaFoldDB" id="A0A0D3IFW9"/>
<dbReference type="RefSeq" id="XP_005762106.1">
    <property type="nucleotide sequence ID" value="XM_005762049.1"/>
</dbReference>
<dbReference type="HOGENOM" id="CLU_196333_0_0_1"/>
<dbReference type="GeneID" id="17255830"/>
<keyword evidence="3" id="KW-1185">Reference proteome</keyword>
<dbReference type="KEGG" id="ehx:EMIHUDRAFT_317995"/>
<dbReference type="Proteomes" id="UP000013827">
    <property type="component" value="Unassembled WGS sequence"/>
</dbReference>
<evidence type="ECO:0000256" key="1">
    <source>
        <dbReference type="SAM" id="MobiDB-lite"/>
    </source>
</evidence>
<organism evidence="2 3">
    <name type="scientific">Emiliania huxleyi (strain CCMP1516)</name>
    <dbReference type="NCBI Taxonomy" id="280463"/>
    <lineage>
        <taxon>Eukaryota</taxon>
        <taxon>Haptista</taxon>
        <taxon>Haptophyta</taxon>
        <taxon>Prymnesiophyceae</taxon>
        <taxon>Isochrysidales</taxon>
        <taxon>Noelaerhabdaceae</taxon>
        <taxon>Emiliania</taxon>
    </lineage>
</organism>
<accession>A0A0D3IFW9</accession>
<proteinExistence type="predicted"/>
<evidence type="ECO:0000313" key="2">
    <source>
        <dbReference type="EnsemblProtists" id="EOD10154"/>
    </source>
</evidence>
<reference evidence="3" key="1">
    <citation type="journal article" date="2013" name="Nature">
        <title>Pan genome of the phytoplankton Emiliania underpins its global distribution.</title>
        <authorList>
            <person name="Read B.A."/>
            <person name="Kegel J."/>
            <person name="Klute M.J."/>
            <person name="Kuo A."/>
            <person name="Lefebvre S.C."/>
            <person name="Maumus F."/>
            <person name="Mayer C."/>
            <person name="Miller J."/>
            <person name="Monier A."/>
            <person name="Salamov A."/>
            <person name="Young J."/>
            <person name="Aguilar M."/>
            <person name="Claverie J.M."/>
            <person name="Frickenhaus S."/>
            <person name="Gonzalez K."/>
            <person name="Herman E.K."/>
            <person name="Lin Y.C."/>
            <person name="Napier J."/>
            <person name="Ogata H."/>
            <person name="Sarno A.F."/>
            <person name="Shmutz J."/>
            <person name="Schroeder D."/>
            <person name="de Vargas C."/>
            <person name="Verret F."/>
            <person name="von Dassow P."/>
            <person name="Valentin K."/>
            <person name="Van de Peer Y."/>
            <person name="Wheeler G."/>
            <person name="Dacks J.B."/>
            <person name="Delwiche C.F."/>
            <person name="Dyhrman S.T."/>
            <person name="Glockner G."/>
            <person name="John U."/>
            <person name="Richards T."/>
            <person name="Worden A.Z."/>
            <person name="Zhang X."/>
            <person name="Grigoriev I.V."/>
            <person name="Allen A.E."/>
            <person name="Bidle K."/>
            <person name="Borodovsky M."/>
            <person name="Bowler C."/>
            <person name="Brownlee C."/>
            <person name="Cock J.M."/>
            <person name="Elias M."/>
            <person name="Gladyshev V.N."/>
            <person name="Groth M."/>
            <person name="Guda C."/>
            <person name="Hadaegh A."/>
            <person name="Iglesias-Rodriguez M.D."/>
            <person name="Jenkins J."/>
            <person name="Jones B.M."/>
            <person name="Lawson T."/>
            <person name="Leese F."/>
            <person name="Lindquist E."/>
            <person name="Lobanov A."/>
            <person name="Lomsadze A."/>
            <person name="Malik S.B."/>
            <person name="Marsh M.E."/>
            <person name="Mackinder L."/>
            <person name="Mock T."/>
            <person name="Mueller-Roeber B."/>
            <person name="Pagarete A."/>
            <person name="Parker M."/>
            <person name="Probert I."/>
            <person name="Quesneville H."/>
            <person name="Raines C."/>
            <person name="Rensing S.A."/>
            <person name="Riano-Pachon D.M."/>
            <person name="Richier S."/>
            <person name="Rokitta S."/>
            <person name="Shiraiwa Y."/>
            <person name="Soanes D.M."/>
            <person name="van der Giezen M."/>
            <person name="Wahlund T.M."/>
            <person name="Williams B."/>
            <person name="Wilson W."/>
            <person name="Wolfe G."/>
            <person name="Wurch L.L."/>
        </authorList>
    </citation>
    <scope>NUCLEOTIDE SEQUENCE</scope>
</reference>
<evidence type="ECO:0000313" key="3">
    <source>
        <dbReference type="Proteomes" id="UP000013827"/>
    </source>
</evidence>
<dbReference type="RefSeq" id="XP_005762583.1">
    <property type="nucleotide sequence ID" value="XM_005762526.1"/>
</dbReference>
<dbReference type="PaxDb" id="2903-EOD09677"/>
<reference evidence="2" key="2">
    <citation type="submission" date="2024-10" db="UniProtKB">
        <authorList>
            <consortium name="EnsemblProtists"/>
        </authorList>
    </citation>
    <scope>IDENTIFICATION</scope>
</reference>
<name>A0A0D3IFW9_EMIH1</name>
<dbReference type="GeneID" id="17256306"/>
<dbReference type="KEGG" id="ehx:EMIHUDRAFT_317988"/>
<dbReference type="EnsemblProtists" id="EOD10154">
    <property type="protein sequence ID" value="EOD10154"/>
    <property type="gene ID" value="EMIHUDRAFT_317988"/>
</dbReference>
<feature type="region of interest" description="Disordered" evidence="1">
    <location>
        <begin position="1"/>
        <end position="55"/>
    </location>
</feature>
<sequence>MSPADRLPSRRCSGGAAAGPGDGARRMCRGNPPGRPAAKAPTGDRHRAPPRNAVSAWRPRRSAFPLEREIGPGRTLLFSP</sequence>
<dbReference type="EnsemblProtists" id="EOD09677">
    <property type="protein sequence ID" value="EOD09677"/>
    <property type="gene ID" value="EMIHUDRAFT_317995"/>
</dbReference>